<evidence type="ECO:0000313" key="1">
    <source>
        <dbReference type="EMBL" id="MDB8614048.1"/>
    </source>
</evidence>
<reference evidence="1" key="1">
    <citation type="submission" date="2023-01" db="EMBL/GenBank/DDBJ databases">
        <title>Human gut microbiome strain richness.</title>
        <authorList>
            <person name="Chen-Liaw A."/>
        </authorList>
    </citation>
    <scope>NUCLEOTIDE SEQUENCE</scope>
    <source>
        <strain evidence="1">1001095st1_G4_1001095IJ_161003</strain>
    </source>
</reference>
<proteinExistence type="predicted"/>
<dbReference type="Proteomes" id="UP001210204">
    <property type="component" value="Unassembled WGS sequence"/>
</dbReference>
<sequence length="114" mass="13165">MINVLCFVDGVNKPNKHTKCMAKVNTLLKNEGHKVHLGYISLTGLEALDKRGVNSMSEMVPGKRAWLIVYDDANPCKSYTNEDIRYYKEFVDLFSSRIKRRLCFEEILHELELA</sequence>
<dbReference type="AlphaFoldDB" id="A0AAW6D355"/>
<protein>
    <submittedName>
        <fullName evidence="1">Uncharacterized protein</fullName>
    </submittedName>
</protein>
<organism evidence="1 2">
    <name type="scientific">Streptococcus salivarius</name>
    <dbReference type="NCBI Taxonomy" id="1304"/>
    <lineage>
        <taxon>Bacteria</taxon>
        <taxon>Bacillati</taxon>
        <taxon>Bacillota</taxon>
        <taxon>Bacilli</taxon>
        <taxon>Lactobacillales</taxon>
        <taxon>Streptococcaceae</taxon>
        <taxon>Streptococcus</taxon>
    </lineage>
</organism>
<name>A0AAW6D355_STRSL</name>
<evidence type="ECO:0000313" key="2">
    <source>
        <dbReference type="Proteomes" id="UP001210204"/>
    </source>
</evidence>
<dbReference type="EMBL" id="JAQMJT010000006">
    <property type="protein sequence ID" value="MDB8614048.1"/>
    <property type="molecule type" value="Genomic_DNA"/>
</dbReference>
<comment type="caution">
    <text evidence="1">The sequence shown here is derived from an EMBL/GenBank/DDBJ whole genome shotgun (WGS) entry which is preliminary data.</text>
</comment>
<gene>
    <name evidence="1" type="ORF">PNU26_06510</name>
</gene>
<accession>A0AAW6D355</accession>